<dbReference type="InterPro" id="IPR007135">
    <property type="entry name" value="Atg3/Atg10"/>
</dbReference>
<dbReference type="Proteomes" id="UP000054251">
    <property type="component" value="Unassembled WGS sequence"/>
</dbReference>
<dbReference type="GeneID" id="26841296"/>
<dbReference type="Pfam" id="PF03987">
    <property type="entry name" value="Autophagy_act_C"/>
    <property type="match status" value="1"/>
</dbReference>
<evidence type="ECO:0000256" key="2">
    <source>
        <dbReference type="ARBA" id="ARBA00022927"/>
    </source>
</evidence>
<name>A0A0V1PUU7_9ASCO</name>
<keyword evidence="3" id="KW-0072">Autophagy</keyword>
<organism evidence="4 5">
    <name type="scientific">Debaryomyces fabryi</name>
    <dbReference type="NCBI Taxonomy" id="58627"/>
    <lineage>
        <taxon>Eukaryota</taxon>
        <taxon>Fungi</taxon>
        <taxon>Dikarya</taxon>
        <taxon>Ascomycota</taxon>
        <taxon>Saccharomycotina</taxon>
        <taxon>Pichiomycetes</taxon>
        <taxon>Debaryomycetaceae</taxon>
        <taxon>Debaryomyces</taxon>
    </lineage>
</organism>
<gene>
    <name evidence="4" type="ORF">AC631_04287</name>
</gene>
<evidence type="ECO:0000256" key="3">
    <source>
        <dbReference type="ARBA" id="ARBA00023006"/>
    </source>
</evidence>
<evidence type="ECO:0000256" key="1">
    <source>
        <dbReference type="ARBA" id="ARBA00022786"/>
    </source>
</evidence>
<evidence type="ECO:0000313" key="4">
    <source>
        <dbReference type="EMBL" id="KRZ99954.1"/>
    </source>
</evidence>
<dbReference type="Gene3D" id="3.30.1460.50">
    <property type="match status" value="1"/>
</dbReference>
<evidence type="ECO:0000313" key="5">
    <source>
        <dbReference type="Proteomes" id="UP000054251"/>
    </source>
</evidence>
<sequence>MIKDGRITNCQFNDHIDEFNELLLQNLRLVTSNSNSEISDANFDIINNYKKELNLNTKIQKKIYMLTRICISGFSLPTSLLVDFTISYDDFYMVPVLYFRVFQDSSRSIGGNIDEAGVTPITSTEELISNYYSVLNLNDDLNLGPTITLDSHHLIYDSSVWFYIHPCETLRTLKEFMEADNILFTCDSEQAQVLKYLCIWYATYGLGGIFPSISLRLSLQV</sequence>
<comment type="caution">
    <text evidence="4">The sequence shown here is derived from an EMBL/GenBank/DDBJ whole genome shotgun (WGS) entry which is preliminary data.</text>
</comment>
<keyword evidence="1" id="KW-0833">Ubl conjugation pathway</keyword>
<protein>
    <submittedName>
        <fullName evidence="4">Ubiquitin-like-conjugating enzyme ATG10</fullName>
    </submittedName>
</protein>
<keyword evidence="5" id="KW-1185">Reference proteome</keyword>
<accession>A0A0V1PUU7</accession>
<keyword evidence="2" id="KW-0653">Protein transport</keyword>
<dbReference type="AlphaFoldDB" id="A0A0V1PUU7"/>
<dbReference type="OrthoDB" id="5949865at2759"/>
<dbReference type="GO" id="GO:0019787">
    <property type="term" value="F:ubiquitin-like protein transferase activity"/>
    <property type="evidence" value="ECO:0007669"/>
    <property type="project" value="InterPro"/>
</dbReference>
<dbReference type="EMBL" id="LMYN01000111">
    <property type="protein sequence ID" value="KRZ99954.1"/>
    <property type="molecule type" value="Genomic_DNA"/>
</dbReference>
<reference evidence="4 5" key="1">
    <citation type="submission" date="2015-11" db="EMBL/GenBank/DDBJ databases">
        <title>The genome of Debaryomyces fabryi.</title>
        <authorList>
            <person name="Tafer H."/>
            <person name="Lopandic K."/>
        </authorList>
    </citation>
    <scope>NUCLEOTIDE SEQUENCE [LARGE SCALE GENOMIC DNA]</scope>
    <source>
        <strain evidence="4 5">CBS 789</strain>
    </source>
</reference>
<dbReference type="GO" id="GO:0006914">
    <property type="term" value="P:autophagy"/>
    <property type="evidence" value="ECO:0007669"/>
    <property type="project" value="UniProtKB-KW"/>
</dbReference>
<dbReference type="RefSeq" id="XP_015466057.1">
    <property type="nucleotide sequence ID" value="XM_015613116.1"/>
</dbReference>
<dbReference type="GO" id="GO:0015031">
    <property type="term" value="P:protein transport"/>
    <property type="evidence" value="ECO:0007669"/>
    <property type="project" value="UniProtKB-KW"/>
</dbReference>
<proteinExistence type="predicted"/>
<keyword evidence="2" id="KW-0813">Transport</keyword>